<sequence>MNGKNFFKKSLSSSLKSMKSYKSEWKVSYASYEAENLSYFRGITIMNRKKSYS</sequence>
<name>A0A977KAV1_9CREN</name>
<accession>A0A977KAV1</accession>
<evidence type="ECO:0000313" key="2">
    <source>
        <dbReference type="Proteomes" id="UP001063698"/>
    </source>
</evidence>
<dbReference type="KEGG" id="ipc:IPA_02575"/>
<proteinExistence type="predicted"/>
<gene>
    <name evidence="1" type="ORF">IPA_02575</name>
</gene>
<protein>
    <submittedName>
        <fullName evidence="1">Uncharacterized protein</fullName>
    </submittedName>
</protein>
<organism evidence="1 2">
    <name type="scientific">Ignicoccus pacificus DSM 13166</name>
    <dbReference type="NCBI Taxonomy" id="940294"/>
    <lineage>
        <taxon>Archaea</taxon>
        <taxon>Thermoproteota</taxon>
        <taxon>Thermoprotei</taxon>
        <taxon>Desulfurococcales</taxon>
        <taxon>Desulfurococcaceae</taxon>
        <taxon>Ignicoccus</taxon>
    </lineage>
</organism>
<dbReference type="AlphaFoldDB" id="A0A977KAV1"/>
<evidence type="ECO:0000313" key="1">
    <source>
        <dbReference type="EMBL" id="UXD22206.1"/>
    </source>
</evidence>
<reference evidence="1" key="1">
    <citation type="submission" date="2013-11" db="EMBL/GenBank/DDBJ databases">
        <title>Comparative genomics of Ignicoccus.</title>
        <authorList>
            <person name="Podar M."/>
        </authorList>
    </citation>
    <scope>NUCLEOTIDE SEQUENCE</scope>
    <source>
        <strain evidence="1">DSM 13166</strain>
    </source>
</reference>
<keyword evidence="2" id="KW-1185">Reference proteome</keyword>
<dbReference type="EMBL" id="CP006868">
    <property type="protein sequence ID" value="UXD22206.1"/>
    <property type="molecule type" value="Genomic_DNA"/>
</dbReference>
<dbReference type="Proteomes" id="UP001063698">
    <property type="component" value="Chromosome"/>
</dbReference>